<sequence>MAVVVSINGVGSLEKTPQIHLLPSDWRILCLGDILDDDLDLRAKLAAADWWWKSSADEFVSEIFKAVVQRHSRAVDAGNSAHRLAVLQCGANMFEAVALAMIALKEKHEDLAAAKAAFDIIIAKLGLTIPKEHHAILIKHADLDDAAEMPPGEENSPNPVYRDRERYQQMLRRALRMQESVGQYDWVCVVGEGDSQRQIQDAIRGYLRSATILPDLLKPTFERIKTIYALAGLSECGKSTVADMIHKAHGTSGARLKMSYFLDAASNELGNDIYSLSGDRRAAAFLRELDAYARCHWYLSTLTIESVHRYDSIAALKSYLGPLLQIIYIDTNEELRLERSGRPRTRLEEKDAVKKERGAERVKEIADVVIENNGPKEGLEDALQALLERRKRILADSLDPEGLHGLAFKIDHDSGENVTLIPYEFAGGPSPIKCDERALECMAEMTTYIIQKALVDVLALQIIEGDDPAPTAEIEVEGFATVTLPQSMQKIGTLVPVSWPVHVVDTASQLSEPPPGQHWNEATKADGTKTHKVHVDNVDNVENEAGILKSLADQGIIIMAF</sequence>
<proteinExistence type="predicted"/>
<evidence type="ECO:0000313" key="2">
    <source>
        <dbReference type="Proteomes" id="UP000836387"/>
    </source>
</evidence>
<protein>
    <submittedName>
        <fullName evidence="1">Uncharacterized protein</fullName>
    </submittedName>
</protein>
<evidence type="ECO:0000313" key="1">
    <source>
        <dbReference type="EMBL" id="CAG9945531.1"/>
    </source>
</evidence>
<keyword evidence="2" id="KW-1185">Reference proteome</keyword>
<gene>
    <name evidence="1" type="ORF">CRV2_00012269</name>
</gene>
<dbReference type="EMBL" id="CADEHS020000009">
    <property type="protein sequence ID" value="CAG9945531.1"/>
    <property type="molecule type" value="Genomic_DNA"/>
</dbReference>
<accession>A0ACA9TX22</accession>
<reference evidence="1" key="2">
    <citation type="submission" date="2021-10" db="EMBL/GenBank/DDBJ databases">
        <authorList>
            <person name="Piombo E."/>
        </authorList>
    </citation>
    <scope>NUCLEOTIDE SEQUENCE</scope>
</reference>
<comment type="caution">
    <text evidence="1">The sequence shown here is derived from an EMBL/GenBank/DDBJ whole genome shotgun (WGS) entry which is preliminary data.</text>
</comment>
<reference evidence="1" key="1">
    <citation type="submission" date="2020-04" db="EMBL/GenBank/DDBJ databases">
        <authorList>
            <person name="Broberg M."/>
        </authorList>
    </citation>
    <scope>NUCLEOTIDE SEQUENCE</scope>
</reference>
<organism evidence="1 2">
    <name type="scientific">Clonostachys rosea f. rosea IK726</name>
    <dbReference type="NCBI Taxonomy" id="1349383"/>
    <lineage>
        <taxon>Eukaryota</taxon>
        <taxon>Fungi</taxon>
        <taxon>Dikarya</taxon>
        <taxon>Ascomycota</taxon>
        <taxon>Pezizomycotina</taxon>
        <taxon>Sordariomycetes</taxon>
        <taxon>Hypocreomycetidae</taxon>
        <taxon>Hypocreales</taxon>
        <taxon>Bionectriaceae</taxon>
        <taxon>Clonostachys</taxon>
    </lineage>
</organism>
<name>A0ACA9TX22_BIOOC</name>
<dbReference type="Proteomes" id="UP000836387">
    <property type="component" value="Unassembled WGS sequence"/>
</dbReference>